<protein>
    <submittedName>
        <fullName evidence="10">Metalloproteinase inhibitor 3-like</fullName>
    </submittedName>
</protein>
<dbReference type="GO" id="GO:0002020">
    <property type="term" value="F:protease binding"/>
    <property type="evidence" value="ECO:0007669"/>
    <property type="project" value="TreeGrafter"/>
</dbReference>
<dbReference type="SUPFAM" id="SSF50242">
    <property type="entry name" value="TIMP-like"/>
    <property type="match status" value="1"/>
</dbReference>
<evidence type="ECO:0000256" key="6">
    <source>
        <dbReference type="ARBA" id="ARBA00023157"/>
    </source>
</evidence>
<dbReference type="InterPro" id="IPR008993">
    <property type="entry name" value="TIMP-like_OB-fold"/>
</dbReference>
<evidence type="ECO:0000256" key="4">
    <source>
        <dbReference type="ARBA" id="ARBA00022608"/>
    </source>
</evidence>
<dbReference type="PANTHER" id="PTHR11844:SF25">
    <property type="entry name" value="NTR DOMAIN-CONTAINING PROTEIN"/>
    <property type="match status" value="1"/>
</dbReference>
<keyword evidence="7" id="KW-0481">Metalloenzyme inhibitor</keyword>
<evidence type="ECO:0000256" key="2">
    <source>
        <dbReference type="ARBA" id="ARBA00011027"/>
    </source>
</evidence>
<feature type="domain" description="NTR" evidence="9">
    <location>
        <begin position="1"/>
        <end position="93"/>
    </location>
</feature>
<dbReference type="InterPro" id="IPR001134">
    <property type="entry name" value="Netrin_domain"/>
</dbReference>
<evidence type="ECO:0000313" key="10">
    <source>
        <dbReference type="EMBL" id="KAI5607602.1"/>
    </source>
</evidence>
<reference evidence="10" key="1">
    <citation type="submission" date="2018-07" db="EMBL/GenBank/DDBJ databases">
        <title>Comparative genomics of catfishes provides insights into carnivory and benthic adaptation.</title>
        <authorList>
            <person name="Zhang Y."/>
            <person name="Wang D."/>
            <person name="Peng Z."/>
            <person name="Zheng S."/>
            <person name="Shao F."/>
            <person name="Tao W."/>
        </authorList>
    </citation>
    <scope>NUCLEOTIDE SEQUENCE</scope>
    <source>
        <strain evidence="10">Chongqing</strain>
    </source>
</reference>
<dbReference type="Proteomes" id="UP001205998">
    <property type="component" value="Unassembled WGS sequence"/>
</dbReference>
<evidence type="ECO:0000256" key="5">
    <source>
        <dbReference type="ARBA" id="ARBA00022690"/>
    </source>
</evidence>
<keyword evidence="5 10" id="KW-0646">Protease inhibitor</keyword>
<gene>
    <name evidence="10" type="ORF">C0J50_1913</name>
</gene>
<dbReference type="GO" id="GO:0051045">
    <property type="term" value="P:negative regulation of membrane protein ectodomain proteolysis"/>
    <property type="evidence" value="ECO:0007669"/>
    <property type="project" value="TreeGrafter"/>
</dbReference>
<dbReference type="Gene3D" id="2.40.50.120">
    <property type="match status" value="1"/>
</dbReference>
<dbReference type="SMART" id="SM00206">
    <property type="entry name" value="NTR"/>
    <property type="match status" value="1"/>
</dbReference>
<dbReference type="EMBL" id="MU591762">
    <property type="protein sequence ID" value="KAI5607602.1"/>
    <property type="molecule type" value="Genomic_DNA"/>
</dbReference>
<keyword evidence="3" id="KW-0964">Secreted</keyword>
<dbReference type="AlphaFoldDB" id="A0AAD5F9P2"/>
<dbReference type="GO" id="GO:0031012">
    <property type="term" value="C:extracellular matrix"/>
    <property type="evidence" value="ECO:0007669"/>
    <property type="project" value="TreeGrafter"/>
</dbReference>
<evidence type="ECO:0000256" key="1">
    <source>
        <dbReference type="ARBA" id="ARBA00004613"/>
    </source>
</evidence>
<evidence type="ECO:0000256" key="7">
    <source>
        <dbReference type="ARBA" id="ARBA00023215"/>
    </source>
</evidence>
<accession>A0AAD5F9P2</accession>
<keyword evidence="6 8" id="KW-1015">Disulfide bond</keyword>
<keyword evidence="4 10" id="KW-0483">Metalloprotease inhibitor</keyword>
<proteinExistence type="inferred from homology"/>
<dbReference type="Gene3D" id="3.90.370.10">
    <property type="entry name" value="Tissue inhibitor of metalloproteinase-1. Chain B, domain 1"/>
    <property type="match status" value="1"/>
</dbReference>
<dbReference type="InterPro" id="IPR001820">
    <property type="entry name" value="TIMP"/>
</dbReference>
<dbReference type="GO" id="GO:0005615">
    <property type="term" value="C:extracellular space"/>
    <property type="evidence" value="ECO:0007669"/>
    <property type="project" value="TreeGrafter"/>
</dbReference>
<evidence type="ECO:0000259" key="9">
    <source>
        <dbReference type="PROSITE" id="PS50189"/>
    </source>
</evidence>
<evidence type="ECO:0000256" key="8">
    <source>
        <dbReference type="PIRSR" id="PIRSR601820-3"/>
    </source>
</evidence>
<keyword evidence="11" id="KW-1185">Reference proteome</keyword>
<comment type="caution">
    <text evidence="10">The sequence shown here is derived from an EMBL/GenBank/DDBJ whole genome shotgun (WGS) entry which is preliminary data.</text>
</comment>
<dbReference type="GO" id="GO:0008191">
    <property type="term" value="F:metalloendopeptidase inhibitor activity"/>
    <property type="evidence" value="ECO:0007669"/>
    <property type="project" value="InterPro"/>
</dbReference>
<sequence length="170" mass="19760">MRLYGAKTIEYKIKLIKTFKGFDKVDNIQYVYTPFDDSLCGVRLDAENKVQYLLSGYLWNEKVMIELCGVNELWENLSLSQKKNLKYRYQKGCECQIRDCYTSTCRATSANECVWYPFSRESLQGVCMKRTNGSCNWYTEKSDNVRQNGMGQTSMGVLEVSEHKPTETLQ</sequence>
<evidence type="ECO:0000256" key="3">
    <source>
        <dbReference type="ARBA" id="ARBA00022525"/>
    </source>
</evidence>
<dbReference type="PROSITE" id="PS50189">
    <property type="entry name" value="NTR"/>
    <property type="match status" value="1"/>
</dbReference>
<dbReference type="PANTHER" id="PTHR11844">
    <property type="entry name" value="METALLOPROTEASE INHIBITOR"/>
    <property type="match status" value="1"/>
</dbReference>
<evidence type="ECO:0000313" key="11">
    <source>
        <dbReference type="Proteomes" id="UP001205998"/>
    </source>
</evidence>
<name>A0AAD5F9P2_SILAS</name>
<feature type="disulfide bond" evidence="8">
    <location>
        <begin position="113"/>
        <end position="127"/>
    </location>
</feature>
<dbReference type="Pfam" id="PF00965">
    <property type="entry name" value="TIMP"/>
    <property type="match status" value="1"/>
</dbReference>
<dbReference type="InterPro" id="IPR027465">
    <property type="entry name" value="TIMP_C"/>
</dbReference>
<comment type="subcellular location">
    <subcellularLocation>
        <location evidence="1">Secreted</location>
    </subcellularLocation>
</comment>
<organism evidence="10 11">
    <name type="scientific">Silurus asotus</name>
    <name type="common">Amur catfish</name>
    <name type="synonym">Parasilurus asotus</name>
    <dbReference type="NCBI Taxonomy" id="30991"/>
    <lineage>
        <taxon>Eukaryota</taxon>
        <taxon>Metazoa</taxon>
        <taxon>Chordata</taxon>
        <taxon>Craniata</taxon>
        <taxon>Vertebrata</taxon>
        <taxon>Euteleostomi</taxon>
        <taxon>Actinopterygii</taxon>
        <taxon>Neopterygii</taxon>
        <taxon>Teleostei</taxon>
        <taxon>Ostariophysi</taxon>
        <taxon>Siluriformes</taxon>
        <taxon>Siluridae</taxon>
        <taxon>Silurus</taxon>
    </lineage>
</organism>
<feature type="disulfide bond" evidence="8">
    <location>
        <begin position="100"/>
        <end position="105"/>
    </location>
</feature>
<feature type="disulfide bond" evidence="8">
    <location>
        <begin position="95"/>
        <end position="135"/>
    </location>
</feature>
<comment type="similarity">
    <text evidence="2">Belongs to the protease inhibitor I35 (TIMP) family.</text>
</comment>